<dbReference type="EMBL" id="BJYZ01000009">
    <property type="protein sequence ID" value="GEO38257.1"/>
    <property type="molecule type" value="Genomic_DNA"/>
</dbReference>
<dbReference type="AlphaFoldDB" id="A0A512DP53"/>
<evidence type="ECO:0000259" key="5">
    <source>
        <dbReference type="PROSITE" id="PS50850"/>
    </source>
</evidence>
<evidence type="ECO:0000256" key="2">
    <source>
        <dbReference type="ARBA" id="ARBA00022989"/>
    </source>
</evidence>
<dbReference type="InterPro" id="IPR036259">
    <property type="entry name" value="MFS_trans_sf"/>
</dbReference>
<dbReference type="InterPro" id="IPR020846">
    <property type="entry name" value="MFS_dom"/>
</dbReference>
<feature type="transmembrane region" description="Helical" evidence="4">
    <location>
        <begin position="210"/>
        <end position="237"/>
    </location>
</feature>
<feature type="transmembrane region" description="Helical" evidence="4">
    <location>
        <begin position="170"/>
        <end position="189"/>
    </location>
</feature>
<feature type="transmembrane region" description="Helical" evidence="4">
    <location>
        <begin position="36"/>
        <end position="58"/>
    </location>
</feature>
<evidence type="ECO:0000313" key="6">
    <source>
        <dbReference type="EMBL" id="GEO38257.1"/>
    </source>
</evidence>
<gene>
    <name evidence="6" type="ORF">SAE02_24050</name>
</gene>
<dbReference type="GO" id="GO:0022857">
    <property type="term" value="F:transmembrane transporter activity"/>
    <property type="evidence" value="ECO:0007669"/>
    <property type="project" value="InterPro"/>
</dbReference>
<name>A0A512DP53_9PROT</name>
<feature type="transmembrane region" description="Helical" evidence="4">
    <location>
        <begin position="243"/>
        <end position="266"/>
    </location>
</feature>
<dbReference type="Pfam" id="PF07690">
    <property type="entry name" value="MFS_1"/>
    <property type="match status" value="2"/>
</dbReference>
<dbReference type="InterPro" id="IPR011701">
    <property type="entry name" value="MFS"/>
</dbReference>
<sequence length="398" mass="42088">MRATITRVLFGRGLRSVADGFVALLLPVHLGRLGYGALDVGLLATVTLLGSALLTLTLGYAGHRIRLRQGLLGAALLMTATGLCFAGFDTFWPLLLVAFVGTVNPSSGDVSVFLPLEHTLIAQLAPDRERTAIFARYSLVGSVGTALGALAAGGLEWLDRLVPPGTATQAMFLVYAAIGVATWWLYSGLPDVRPPAEHRTVRLGPSRRRVYGLAALFSVDSFGGGFVVNSMLALWLFERFGLSIATTGTIFFATGLCSAVSYLIAVPLSRRFGLINTMVFTHMPSSVLLILAALAPDLSLAVGFLVVRSLLSQMDVPTRSSYVMAIVEPAERPAAASLTAVPRSLAAAMSPALAGWMLGATTFGWPLICAGVLKIGYDLALLRQFRAVRPPEEVAGGE</sequence>
<evidence type="ECO:0000256" key="4">
    <source>
        <dbReference type="SAM" id="Phobius"/>
    </source>
</evidence>
<proteinExistence type="predicted"/>
<dbReference type="Gene3D" id="1.20.1250.20">
    <property type="entry name" value="MFS general substrate transporter like domains"/>
    <property type="match status" value="1"/>
</dbReference>
<evidence type="ECO:0000256" key="1">
    <source>
        <dbReference type="ARBA" id="ARBA00022692"/>
    </source>
</evidence>
<protein>
    <submittedName>
        <fullName evidence="6">ABC transporter permease</fullName>
    </submittedName>
</protein>
<feature type="transmembrane region" description="Helical" evidence="4">
    <location>
        <begin position="287"/>
        <end position="311"/>
    </location>
</feature>
<dbReference type="OrthoDB" id="189258at2"/>
<organism evidence="6 7">
    <name type="scientific">Skermanella aerolata</name>
    <dbReference type="NCBI Taxonomy" id="393310"/>
    <lineage>
        <taxon>Bacteria</taxon>
        <taxon>Pseudomonadati</taxon>
        <taxon>Pseudomonadota</taxon>
        <taxon>Alphaproteobacteria</taxon>
        <taxon>Rhodospirillales</taxon>
        <taxon>Azospirillaceae</taxon>
        <taxon>Skermanella</taxon>
    </lineage>
</organism>
<comment type="caution">
    <text evidence="6">The sequence shown here is derived from an EMBL/GenBank/DDBJ whole genome shotgun (WGS) entry which is preliminary data.</text>
</comment>
<dbReference type="Proteomes" id="UP000321523">
    <property type="component" value="Unassembled WGS sequence"/>
</dbReference>
<accession>A0A512DP53</accession>
<dbReference type="PANTHER" id="PTHR23520:SF5">
    <property type="entry name" value="TRANSPORTER, PUTATIVE (AFU_ORTHOLOGUE AFUA_3G04000)-RELATED"/>
    <property type="match status" value="1"/>
</dbReference>
<keyword evidence="7" id="KW-1185">Reference proteome</keyword>
<dbReference type="PANTHER" id="PTHR23520">
    <property type="entry name" value="TRANSPORTER, PUTATIVE (AFU_ORTHOLOGUE AFUA_3G04000)-RELATED"/>
    <property type="match status" value="1"/>
</dbReference>
<keyword evidence="1 4" id="KW-0812">Transmembrane</keyword>
<feature type="transmembrane region" description="Helical" evidence="4">
    <location>
        <begin position="12"/>
        <end position="30"/>
    </location>
</feature>
<evidence type="ECO:0000256" key="3">
    <source>
        <dbReference type="ARBA" id="ARBA00023136"/>
    </source>
</evidence>
<dbReference type="PROSITE" id="PS50850">
    <property type="entry name" value="MFS"/>
    <property type="match status" value="1"/>
</dbReference>
<keyword evidence="3 4" id="KW-0472">Membrane</keyword>
<keyword evidence="2 4" id="KW-1133">Transmembrane helix</keyword>
<feature type="transmembrane region" description="Helical" evidence="4">
    <location>
        <begin position="353"/>
        <end position="377"/>
    </location>
</feature>
<evidence type="ECO:0000313" key="7">
    <source>
        <dbReference type="Proteomes" id="UP000321523"/>
    </source>
</evidence>
<reference evidence="6 7" key="1">
    <citation type="submission" date="2019-07" db="EMBL/GenBank/DDBJ databases">
        <title>Whole genome shotgun sequence of Skermanella aerolata NBRC 106429.</title>
        <authorList>
            <person name="Hosoyama A."/>
            <person name="Uohara A."/>
            <person name="Ohji S."/>
            <person name="Ichikawa N."/>
        </authorList>
    </citation>
    <scope>NUCLEOTIDE SEQUENCE [LARGE SCALE GENOMIC DNA]</scope>
    <source>
        <strain evidence="6 7">NBRC 106429</strain>
    </source>
</reference>
<dbReference type="RefSeq" id="WP_044428235.1">
    <property type="nucleotide sequence ID" value="NZ_BJYZ01000009.1"/>
</dbReference>
<feature type="domain" description="Major facilitator superfamily (MFS) profile" evidence="5">
    <location>
        <begin position="209"/>
        <end position="398"/>
    </location>
</feature>
<dbReference type="SUPFAM" id="SSF103473">
    <property type="entry name" value="MFS general substrate transporter"/>
    <property type="match status" value="1"/>
</dbReference>
<feature type="transmembrane region" description="Helical" evidence="4">
    <location>
        <begin position="70"/>
        <end position="88"/>
    </location>
</feature>